<gene>
    <name evidence="2" type="ORF">D477_018706</name>
</gene>
<evidence type="ECO:0000313" key="3">
    <source>
        <dbReference type="Proteomes" id="UP000010729"/>
    </source>
</evidence>
<sequence>MNEEERPETVSAVEHRAQEAGPSTGSYAHQDLVAMMRRRREAEEKLRLRQQAAAKPAHGNGQH</sequence>
<dbReference type="AlphaFoldDB" id="N1UXW8"/>
<organism evidence="2 3">
    <name type="scientific">Arthrobacter crystallopoietes BAB-32</name>
    <dbReference type="NCBI Taxonomy" id="1246476"/>
    <lineage>
        <taxon>Bacteria</taxon>
        <taxon>Bacillati</taxon>
        <taxon>Actinomycetota</taxon>
        <taxon>Actinomycetes</taxon>
        <taxon>Micrococcales</taxon>
        <taxon>Micrococcaceae</taxon>
        <taxon>Crystallibacter</taxon>
    </lineage>
</organism>
<dbReference type="Proteomes" id="UP000010729">
    <property type="component" value="Unassembled WGS sequence"/>
</dbReference>
<dbReference type="RefSeq" id="WP_005273095.1">
    <property type="nucleotide sequence ID" value="NZ_ANPE02000238.1"/>
</dbReference>
<evidence type="ECO:0000256" key="1">
    <source>
        <dbReference type="SAM" id="MobiDB-lite"/>
    </source>
</evidence>
<name>N1UXW8_9MICC</name>
<dbReference type="EMBL" id="ANPE02000238">
    <property type="protein sequence ID" value="EMY32692.1"/>
    <property type="molecule type" value="Genomic_DNA"/>
</dbReference>
<protein>
    <submittedName>
        <fullName evidence="2">Uncharacterized protein</fullName>
    </submittedName>
</protein>
<feature type="region of interest" description="Disordered" evidence="1">
    <location>
        <begin position="1"/>
        <end position="29"/>
    </location>
</feature>
<proteinExistence type="predicted"/>
<feature type="region of interest" description="Disordered" evidence="1">
    <location>
        <begin position="41"/>
        <end position="63"/>
    </location>
</feature>
<reference evidence="2 3" key="1">
    <citation type="journal article" date="2013" name="Genome Announc.">
        <title>Draft Genome Sequence of Arthrobacter crystallopoietes Strain BAB-32, Revealing Genes for Bioremediation.</title>
        <authorList>
            <person name="Joshi M.N."/>
            <person name="Pandit A.S."/>
            <person name="Sharma A."/>
            <person name="Pandya R.V."/>
            <person name="Desai S.M."/>
            <person name="Saxena A.K."/>
            <person name="Bagatharia S.B."/>
        </authorList>
    </citation>
    <scope>NUCLEOTIDE SEQUENCE [LARGE SCALE GENOMIC DNA]</scope>
    <source>
        <strain evidence="2 3">BAB-32</strain>
    </source>
</reference>
<keyword evidence="3" id="KW-1185">Reference proteome</keyword>
<comment type="caution">
    <text evidence="2">The sequence shown here is derived from an EMBL/GenBank/DDBJ whole genome shotgun (WGS) entry which is preliminary data.</text>
</comment>
<accession>N1UXW8</accession>
<evidence type="ECO:0000313" key="2">
    <source>
        <dbReference type="EMBL" id="EMY32692.1"/>
    </source>
</evidence>